<evidence type="ECO:0000256" key="3">
    <source>
        <dbReference type="ARBA" id="ARBA00022630"/>
    </source>
</evidence>
<keyword evidence="6" id="KW-0560">Oxidoreductase</keyword>
<evidence type="ECO:0000256" key="6">
    <source>
        <dbReference type="ARBA" id="ARBA00023002"/>
    </source>
</evidence>
<keyword evidence="4" id="KW-0288">FMN</keyword>
<dbReference type="PANTHER" id="PTHR43821:SF1">
    <property type="entry name" value="NAD(P)H NITROREDUCTASE YDJA-RELATED"/>
    <property type="match status" value="1"/>
</dbReference>
<comment type="similarity">
    <text evidence="2">Belongs to the nitroreductase family.</text>
</comment>
<evidence type="ECO:0000313" key="10">
    <source>
        <dbReference type="Proteomes" id="UP000661691"/>
    </source>
</evidence>
<dbReference type="PANTHER" id="PTHR43821">
    <property type="entry name" value="NAD(P)H NITROREDUCTASE YDJA-RELATED"/>
    <property type="match status" value="1"/>
</dbReference>
<comment type="caution">
    <text evidence="9">The sequence shown here is derived from an EMBL/GenBank/DDBJ whole genome shotgun (WGS) entry which is preliminary data.</text>
</comment>
<dbReference type="InterPro" id="IPR000415">
    <property type="entry name" value="Nitroreductase-like"/>
</dbReference>
<dbReference type="InterPro" id="IPR052530">
    <property type="entry name" value="NAD(P)H_nitroreductase"/>
</dbReference>
<dbReference type="CDD" id="cd02135">
    <property type="entry name" value="YdjA-like"/>
    <property type="match status" value="1"/>
</dbReference>
<reference evidence="9" key="1">
    <citation type="submission" date="2020-09" db="EMBL/GenBank/DDBJ databases">
        <title>A novel bacterium of genus Hazenella, isolated from South China Sea.</title>
        <authorList>
            <person name="Huang H."/>
            <person name="Mo K."/>
            <person name="Hu Y."/>
        </authorList>
    </citation>
    <scope>NUCLEOTIDE SEQUENCE</scope>
    <source>
        <strain evidence="9">IB182357</strain>
    </source>
</reference>
<protein>
    <submittedName>
        <fullName evidence="9">Nitroreductase</fullName>
    </submittedName>
</protein>
<dbReference type="InterPro" id="IPR029479">
    <property type="entry name" value="Nitroreductase"/>
</dbReference>
<gene>
    <name evidence="9" type="ORF">IC620_05810</name>
</gene>
<evidence type="ECO:0000259" key="8">
    <source>
        <dbReference type="Pfam" id="PF00881"/>
    </source>
</evidence>
<dbReference type="Gene3D" id="3.40.109.10">
    <property type="entry name" value="NADH Oxidase"/>
    <property type="match status" value="1"/>
</dbReference>
<accession>A0A926NE37</accession>
<keyword evidence="10" id="KW-1185">Reference proteome</keyword>
<feature type="domain" description="Nitroreductase" evidence="8">
    <location>
        <begin position="11"/>
        <end position="165"/>
    </location>
</feature>
<dbReference type="Pfam" id="PF00881">
    <property type="entry name" value="Nitroreductase"/>
    <property type="match status" value="1"/>
</dbReference>
<evidence type="ECO:0000313" key="9">
    <source>
        <dbReference type="EMBL" id="MBD1371874.1"/>
    </source>
</evidence>
<proteinExistence type="inferred from homology"/>
<sequence>MTSQSLLAEIIRSRRTIRHFNAENVSISTLKHIFELATFAPFHKKEEPWRLILIHGEGKERLIQTVIQSLTLMEAPEATIKAYTSYLRTISAFTLVIMEESESKRQWEDDLCATATLIQNIQLLAWEQQIGMVWKSFNTEETHPLKAHFDIGENEKIVGLLLIGHFDKIPSVKQRKPLEEILTVIEK</sequence>
<evidence type="ECO:0000256" key="2">
    <source>
        <dbReference type="ARBA" id="ARBA00007118"/>
    </source>
</evidence>
<dbReference type="SUPFAM" id="SSF55469">
    <property type="entry name" value="FMN-dependent nitroreductase-like"/>
    <property type="match status" value="1"/>
</dbReference>
<organism evidence="9 10">
    <name type="scientific">Polycladospora coralii</name>
    <dbReference type="NCBI Taxonomy" id="2771432"/>
    <lineage>
        <taxon>Bacteria</taxon>
        <taxon>Bacillati</taxon>
        <taxon>Bacillota</taxon>
        <taxon>Bacilli</taxon>
        <taxon>Bacillales</taxon>
        <taxon>Thermoactinomycetaceae</taxon>
        <taxon>Polycladospora</taxon>
    </lineage>
</organism>
<evidence type="ECO:0000256" key="1">
    <source>
        <dbReference type="ARBA" id="ARBA00001917"/>
    </source>
</evidence>
<comment type="cofactor">
    <cofactor evidence="1">
        <name>FMN</name>
        <dbReference type="ChEBI" id="CHEBI:58210"/>
    </cofactor>
</comment>
<dbReference type="InterPro" id="IPR026021">
    <property type="entry name" value="YdjA-like"/>
</dbReference>
<dbReference type="Proteomes" id="UP000661691">
    <property type="component" value="Unassembled WGS sequence"/>
</dbReference>
<dbReference type="RefSeq" id="WP_191141733.1">
    <property type="nucleotide sequence ID" value="NZ_JACXAH010000005.1"/>
</dbReference>
<dbReference type="AlphaFoldDB" id="A0A926NE37"/>
<keyword evidence="3" id="KW-0285">Flavoprotein</keyword>
<evidence type="ECO:0000256" key="5">
    <source>
        <dbReference type="ARBA" id="ARBA00022857"/>
    </source>
</evidence>
<evidence type="ECO:0000256" key="4">
    <source>
        <dbReference type="ARBA" id="ARBA00022643"/>
    </source>
</evidence>
<dbReference type="GO" id="GO:0016491">
    <property type="term" value="F:oxidoreductase activity"/>
    <property type="evidence" value="ECO:0007669"/>
    <property type="project" value="UniProtKB-KW"/>
</dbReference>
<name>A0A926NE37_9BACL</name>
<dbReference type="EMBL" id="JACXAH010000005">
    <property type="protein sequence ID" value="MBD1371874.1"/>
    <property type="molecule type" value="Genomic_DNA"/>
</dbReference>
<keyword evidence="5" id="KW-0521">NADP</keyword>
<evidence type="ECO:0000256" key="7">
    <source>
        <dbReference type="ARBA" id="ARBA00023027"/>
    </source>
</evidence>
<keyword evidence="7" id="KW-0520">NAD</keyword>